<name>A0A7W6ETV9_9BACT</name>
<feature type="domain" description="Secretion system C-terminal sorting" evidence="2">
    <location>
        <begin position="764"/>
        <end position="837"/>
    </location>
</feature>
<dbReference type="Pfam" id="PF18962">
    <property type="entry name" value="Por_Secre_tail"/>
    <property type="match status" value="1"/>
</dbReference>
<sequence>VNPSTCGGVDGSILFSTTLPTGSYTLTYEKNGQSSSGSITVGTPSGRVGGMSATFTLSGLGAGSYGKFKILYEGCEVTLAGPFTLTQPPLATASVTGTSIVCQNAPNVPITFTGANGTQPYTFEYRVNGGSIQTLKTTGGSSTATLQQTTASVGVFTYELVRVSDVNCGQAQSGTAVVSVQGKPTITLTTLQQTLNEGNSQTFCDTDANPVNSLQFGVSSSCVSGSPVWRVQVGSGAWSDWSATAPVSQSSNNQPHRYQAACDANCSVTYTSPIELTINYRSTVPQNVSLLVDGVTVAVGETKEVCSLVNMPLTFNANCGAHEVMIYSVDGGEYSAGVPVGLVDNQYHNYRVRCRKSDGTPSCVESESGVMRLKLVTIPSAPTVSLSLTSSCNPSASFSGQSTCGSLRTVWYNATTNVALPSLPSTVPSQTTSYYARCQTENGCVSEKSNVVTFTLPPTQVAPVITASQEIVCAGTMVTISANCPAGSTTSWNTGITTPSFEVAFNNVTKQTYWAKCIFDGGCQSAESVHKDIYWNAFVVTLINIGESKSAIKTNDRAAWRSQFITRDGGPELEQSTQVNPTLYYVENANKTAPRYWTINVEACGLSTDGSLTFDMLATPEMGVIRSFNTHENNAPYFMYANREGWTELYGQNHPAYGFYQDNGAGGNVYDAGLPKGLYKLGIRYWDQKGWGSIYPSTRKPQGNVLAYQEYWFRIQSRDGVGVGAARTADSEGANGKWQGARGEGQEANGKWQGSDNGPFASVMPNPVTNVLRLKVQDSKGQVVQTSLTDASGREVVRRQFVPETNTHQEEFGVSELPTGMYFLKVTTETQQATLKVVKAP</sequence>
<dbReference type="InterPro" id="IPR026444">
    <property type="entry name" value="Secre_tail"/>
</dbReference>
<evidence type="ECO:0000313" key="4">
    <source>
        <dbReference type="Proteomes" id="UP000541352"/>
    </source>
</evidence>
<evidence type="ECO:0000256" key="1">
    <source>
        <dbReference type="SAM" id="MobiDB-lite"/>
    </source>
</evidence>
<dbReference type="AlphaFoldDB" id="A0A7W6ETV9"/>
<keyword evidence="4" id="KW-1185">Reference proteome</keyword>
<dbReference type="EMBL" id="JACIBY010000027">
    <property type="protein sequence ID" value="MBB3842158.1"/>
    <property type="molecule type" value="Genomic_DNA"/>
</dbReference>
<proteinExistence type="predicted"/>
<gene>
    <name evidence="3" type="ORF">FHS57_006189</name>
</gene>
<evidence type="ECO:0000259" key="2">
    <source>
        <dbReference type="Pfam" id="PF18962"/>
    </source>
</evidence>
<accession>A0A7W6ETV9</accession>
<organism evidence="3 4">
    <name type="scientific">Runella defluvii</name>
    <dbReference type="NCBI Taxonomy" id="370973"/>
    <lineage>
        <taxon>Bacteria</taxon>
        <taxon>Pseudomonadati</taxon>
        <taxon>Bacteroidota</taxon>
        <taxon>Cytophagia</taxon>
        <taxon>Cytophagales</taxon>
        <taxon>Spirosomataceae</taxon>
        <taxon>Runella</taxon>
    </lineage>
</organism>
<dbReference type="RefSeq" id="WP_183980341.1">
    <property type="nucleotide sequence ID" value="NZ_JACIBY010000027.1"/>
</dbReference>
<protein>
    <recommendedName>
        <fullName evidence="2">Secretion system C-terminal sorting domain-containing protein</fullName>
    </recommendedName>
</protein>
<dbReference type="NCBIfam" id="TIGR04183">
    <property type="entry name" value="Por_Secre_tail"/>
    <property type="match status" value="1"/>
</dbReference>
<dbReference type="Proteomes" id="UP000541352">
    <property type="component" value="Unassembled WGS sequence"/>
</dbReference>
<reference evidence="3 4" key="1">
    <citation type="submission" date="2020-08" db="EMBL/GenBank/DDBJ databases">
        <title>Genomic Encyclopedia of Type Strains, Phase IV (KMG-IV): sequencing the most valuable type-strain genomes for metagenomic binning, comparative biology and taxonomic classification.</title>
        <authorList>
            <person name="Goeker M."/>
        </authorList>
    </citation>
    <scope>NUCLEOTIDE SEQUENCE [LARGE SCALE GENOMIC DNA]</scope>
    <source>
        <strain evidence="3 4">DSM 17976</strain>
    </source>
</reference>
<evidence type="ECO:0000313" key="3">
    <source>
        <dbReference type="EMBL" id="MBB3842158.1"/>
    </source>
</evidence>
<comment type="caution">
    <text evidence="3">The sequence shown here is derived from an EMBL/GenBank/DDBJ whole genome shotgun (WGS) entry which is preliminary data.</text>
</comment>
<feature type="region of interest" description="Disordered" evidence="1">
    <location>
        <begin position="726"/>
        <end position="751"/>
    </location>
</feature>
<feature type="non-terminal residue" evidence="3">
    <location>
        <position position="1"/>
    </location>
</feature>